<evidence type="ECO:0000313" key="5">
    <source>
        <dbReference type="EMBL" id="WFD04200.1"/>
    </source>
</evidence>
<feature type="domain" description="Zn(2)-C6 fungal-type" evidence="4">
    <location>
        <begin position="66"/>
        <end position="97"/>
    </location>
</feature>
<keyword evidence="6" id="KW-1185">Reference proteome</keyword>
<accession>A0AAF0E2T9</accession>
<feature type="compositionally biased region" description="Basic and acidic residues" evidence="3">
    <location>
        <begin position="148"/>
        <end position="160"/>
    </location>
</feature>
<dbReference type="PANTHER" id="PTHR31001">
    <property type="entry name" value="UNCHARACTERIZED TRANSCRIPTIONAL REGULATORY PROTEIN"/>
    <property type="match status" value="1"/>
</dbReference>
<feature type="region of interest" description="Disordered" evidence="3">
    <location>
        <begin position="138"/>
        <end position="160"/>
    </location>
</feature>
<keyword evidence="2" id="KW-0539">Nucleus</keyword>
<sequence length="848" mass="93658">MSGAPGSRSAAAADFAPPGYPSNYARMGAGSTAGAIDAFLGARSGLPARDAASGTPPRKRTKKAQSCDPCRRRKLKCDRGWPCGACRDRSEQHMCTWEDGVVPENAGRDAQDAALVLQKMSSVERQLERLMQRFEHVEAHLPASPARRTPDGERSAKRARDVREMDAYAVGGLFGMSWEPTPVDCMRRTLLHMLAFVPTDLAARQFISAYERDVDWMSRVLTVDEVNERLDEMNAFRARLEEDPGAVHALGRAEVTRLIYTAAMLLSVFGLSLVFSRDVGHLTKLAADHGSMSVHERFFHEAQLGLSTLNVFEEPHIDFIVCMLLLSGGMCWNRSPAVSVSVLQQAIHVAMLLDLDVEPPESMPPREAMKRVHIFYMLCVQDWFSTTTTKRYPAIQADASRLPSVFGTPEEQSKYLSPNDQYKLSLAHLYSQASVLHLHREDYAQTRQLHDETLRLKARIPQGWCESSLSEATRSIHMIIGNAALDYFLIRIHLRYYLRGWDDPTYRLSRDTCFASARRLLHVFRAAFSWKVPPKAPDAADKHSAWEGPDQVSVAARMWWFSNWGTAAALLLVKHLTILNERNETCGWDQERESIVQDLCIMSRLLQYLAPITAVAHDGYEAMQRVAAHALNETFHAPDDSDNYVAHWAARILHDRARSAGHGDGTRASAEPMSLLNNIMHSSEIIRDARADAGPSPGSKPPRDSLHSTPSLSGASSSAEPASADVSRSYVPEASDERGNAECLDTFWAQFALPTLPAGPPAPALDAPGAGPIAPLPPPVPVPHAPEWLPDLSMLDPAFGVPQREHFAPSAFNMPMDTLGPLTDDFIRMFEGYSKQVNPGAGASLSMS</sequence>
<feature type="compositionally biased region" description="Low complexity" evidence="3">
    <location>
        <begin position="707"/>
        <end position="727"/>
    </location>
</feature>
<dbReference type="CDD" id="cd12148">
    <property type="entry name" value="fungal_TF_MHR"/>
    <property type="match status" value="1"/>
</dbReference>
<dbReference type="PROSITE" id="PS00463">
    <property type="entry name" value="ZN2_CY6_FUNGAL_1"/>
    <property type="match status" value="1"/>
</dbReference>
<dbReference type="AlphaFoldDB" id="A0AAF0E2T9"/>
<dbReference type="PANTHER" id="PTHR31001:SF89">
    <property type="entry name" value="ZN(2)-C6 FUNGAL-TYPE DOMAIN-CONTAINING PROTEIN"/>
    <property type="match status" value="1"/>
</dbReference>
<evidence type="ECO:0000259" key="4">
    <source>
        <dbReference type="PROSITE" id="PS50048"/>
    </source>
</evidence>
<dbReference type="SMART" id="SM00066">
    <property type="entry name" value="GAL4"/>
    <property type="match status" value="1"/>
</dbReference>
<reference evidence="5" key="1">
    <citation type="submission" date="2023-03" db="EMBL/GenBank/DDBJ databases">
        <title>Mating type loci evolution in Malassezia.</title>
        <authorList>
            <person name="Coelho M.A."/>
        </authorList>
    </citation>
    <scope>NUCLEOTIDE SEQUENCE</scope>
    <source>
        <strain evidence="5">CBS 7876</strain>
    </source>
</reference>
<feature type="region of interest" description="Disordered" evidence="3">
    <location>
        <begin position="46"/>
        <end position="69"/>
    </location>
</feature>
<protein>
    <recommendedName>
        <fullName evidence="4">Zn(2)-C6 fungal-type domain-containing protein</fullName>
    </recommendedName>
</protein>
<evidence type="ECO:0000256" key="2">
    <source>
        <dbReference type="ARBA" id="ARBA00023242"/>
    </source>
</evidence>
<dbReference type="Gene3D" id="4.10.240.10">
    <property type="entry name" value="Zn(2)-C6 fungal-type DNA-binding domain"/>
    <property type="match status" value="1"/>
</dbReference>
<feature type="region of interest" description="Disordered" evidence="3">
    <location>
        <begin position="1"/>
        <end position="27"/>
    </location>
</feature>
<dbReference type="PROSITE" id="PS50048">
    <property type="entry name" value="ZN2_CY6_FUNGAL_2"/>
    <property type="match status" value="1"/>
</dbReference>
<dbReference type="SUPFAM" id="SSF57701">
    <property type="entry name" value="Zn2/Cys6 DNA-binding domain"/>
    <property type="match status" value="1"/>
</dbReference>
<dbReference type="GO" id="GO:0005634">
    <property type="term" value="C:nucleus"/>
    <property type="evidence" value="ECO:0007669"/>
    <property type="project" value="UniProtKB-SubCell"/>
</dbReference>
<organism evidence="5 6">
    <name type="scientific">Malassezia obtusa</name>
    <dbReference type="NCBI Taxonomy" id="76774"/>
    <lineage>
        <taxon>Eukaryota</taxon>
        <taxon>Fungi</taxon>
        <taxon>Dikarya</taxon>
        <taxon>Basidiomycota</taxon>
        <taxon>Ustilaginomycotina</taxon>
        <taxon>Malasseziomycetes</taxon>
        <taxon>Malasseziales</taxon>
        <taxon>Malasseziaceae</taxon>
        <taxon>Malassezia</taxon>
    </lineage>
</organism>
<feature type="region of interest" description="Disordered" evidence="3">
    <location>
        <begin position="690"/>
        <end position="734"/>
    </location>
</feature>
<dbReference type="GO" id="GO:0000981">
    <property type="term" value="F:DNA-binding transcription factor activity, RNA polymerase II-specific"/>
    <property type="evidence" value="ECO:0007669"/>
    <property type="project" value="InterPro"/>
</dbReference>
<dbReference type="InterPro" id="IPR050613">
    <property type="entry name" value="Sec_Metabolite_Reg"/>
</dbReference>
<gene>
    <name evidence="5" type="ORF">MOBT1_002905</name>
</gene>
<proteinExistence type="predicted"/>
<feature type="compositionally biased region" description="Low complexity" evidence="3">
    <location>
        <begin position="1"/>
        <end position="17"/>
    </location>
</feature>
<evidence type="ECO:0000313" key="6">
    <source>
        <dbReference type="Proteomes" id="UP001214603"/>
    </source>
</evidence>
<dbReference type="GO" id="GO:0008270">
    <property type="term" value="F:zinc ion binding"/>
    <property type="evidence" value="ECO:0007669"/>
    <property type="project" value="InterPro"/>
</dbReference>
<dbReference type="InterPro" id="IPR036864">
    <property type="entry name" value="Zn2-C6_fun-type_DNA-bd_sf"/>
</dbReference>
<dbReference type="Proteomes" id="UP001214603">
    <property type="component" value="Chromosome 7"/>
</dbReference>
<dbReference type="InterPro" id="IPR001138">
    <property type="entry name" value="Zn2Cys6_DnaBD"/>
</dbReference>
<name>A0AAF0E2T9_9BASI</name>
<evidence type="ECO:0000256" key="1">
    <source>
        <dbReference type="ARBA" id="ARBA00004123"/>
    </source>
</evidence>
<dbReference type="Pfam" id="PF00172">
    <property type="entry name" value="Zn_clus"/>
    <property type="match status" value="1"/>
</dbReference>
<dbReference type="CDD" id="cd00067">
    <property type="entry name" value="GAL4"/>
    <property type="match status" value="1"/>
</dbReference>
<comment type="subcellular location">
    <subcellularLocation>
        <location evidence="1">Nucleus</location>
    </subcellularLocation>
</comment>
<evidence type="ECO:0000256" key="3">
    <source>
        <dbReference type="SAM" id="MobiDB-lite"/>
    </source>
</evidence>
<dbReference type="EMBL" id="CP119940">
    <property type="protein sequence ID" value="WFD04200.1"/>
    <property type="molecule type" value="Genomic_DNA"/>
</dbReference>